<organism evidence="3 4">
    <name type="scientific">Arctia plantaginis</name>
    <name type="common">Wood tiger moth</name>
    <name type="synonym">Phalaena plantaginis</name>
    <dbReference type="NCBI Taxonomy" id="874455"/>
    <lineage>
        <taxon>Eukaryota</taxon>
        <taxon>Metazoa</taxon>
        <taxon>Ecdysozoa</taxon>
        <taxon>Arthropoda</taxon>
        <taxon>Hexapoda</taxon>
        <taxon>Insecta</taxon>
        <taxon>Pterygota</taxon>
        <taxon>Neoptera</taxon>
        <taxon>Endopterygota</taxon>
        <taxon>Lepidoptera</taxon>
        <taxon>Glossata</taxon>
        <taxon>Ditrysia</taxon>
        <taxon>Noctuoidea</taxon>
        <taxon>Erebidae</taxon>
        <taxon>Arctiinae</taxon>
        <taxon>Arctia</taxon>
    </lineage>
</organism>
<dbReference type="SUPFAM" id="SSF54001">
    <property type="entry name" value="Cysteine proteinases"/>
    <property type="match status" value="1"/>
</dbReference>
<feature type="signal peptide" evidence="1">
    <location>
        <begin position="1"/>
        <end position="19"/>
    </location>
</feature>
<accession>A0A8S0YXH5</accession>
<evidence type="ECO:0000259" key="2">
    <source>
        <dbReference type="SMART" id="SM00848"/>
    </source>
</evidence>
<dbReference type="Gene3D" id="1.10.287.2250">
    <property type="match status" value="1"/>
</dbReference>
<reference evidence="3 4" key="1">
    <citation type="submission" date="2020-04" db="EMBL/GenBank/DDBJ databases">
        <authorList>
            <person name="Wallbank WR R."/>
            <person name="Pardo Diaz C."/>
            <person name="Kozak K."/>
            <person name="Martin S."/>
            <person name="Jiggins C."/>
            <person name="Moest M."/>
            <person name="Warren A I."/>
            <person name="Byers J.R.P. K."/>
            <person name="Montejo-Kovacevich G."/>
            <person name="Yen C E."/>
        </authorList>
    </citation>
    <scope>NUCLEOTIDE SEQUENCE [LARGE SCALE GENOMIC DNA]</scope>
</reference>
<feature type="chain" id="PRO_5035712284" description="Cathepsin propeptide inhibitor domain-containing protein" evidence="1">
    <location>
        <begin position="20"/>
        <end position="129"/>
    </location>
</feature>
<dbReference type="EMBL" id="CADEBD010000171">
    <property type="protein sequence ID" value="CAB3224257.1"/>
    <property type="molecule type" value="Genomic_DNA"/>
</dbReference>
<sequence length="129" mass="15324">MKHFVVTVISFSLMQLASGYLLPSDLHKDPGAYDYEDFVNINDASNVEEDTRKQMYKLEEAPKLFKKFINDYGKKYKDNKDRAKHYKIFLQTLKHLNKIDREMEFSTALQINIFADLTPDERYLYLGWL</sequence>
<protein>
    <recommendedName>
        <fullName evidence="2">Cathepsin propeptide inhibitor domain-containing protein</fullName>
    </recommendedName>
</protein>
<name>A0A8S0YXH5_ARCPL</name>
<dbReference type="OrthoDB" id="4142200at2759"/>
<proteinExistence type="predicted"/>
<evidence type="ECO:0000313" key="4">
    <source>
        <dbReference type="Proteomes" id="UP000494256"/>
    </source>
</evidence>
<dbReference type="Proteomes" id="UP000494256">
    <property type="component" value="Unassembled WGS sequence"/>
</dbReference>
<keyword evidence="1" id="KW-0732">Signal</keyword>
<evidence type="ECO:0000256" key="1">
    <source>
        <dbReference type="SAM" id="SignalP"/>
    </source>
</evidence>
<dbReference type="InterPro" id="IPR013201">
    <property type="entry name" value="Prot_inhib_I29"/>
</dbReference>
<gene>
    <name evidence="3" type="ORF">APLA_LOCUS1830</name>
</gene>
<dbReference type="InterPro" id="IPR038765">
    <property type="entry name" value="Papain-like_cys_pep_sf"/>
</dbReference>
<dbReference type="SMART" id="SM00848">
    <property type="entry name" value="Inhibitor_I29"/>
    <property type="match status" value="1"/>
</dbReference>
<dbReference type="AlphaFoldDB" id="A0A8S0YXH5"/>
<comment type="caution">
    <text evidence="3">The sequence shown here is derived from an EMBL/GenBank/DDBJ whole genome shotgun (WGS) entry which is preliminary data.</text>
</comment>
<dbReference type="Pfam" id="PF08246">
    <property type="entry name" value="Inhibitor_I29"/>
    <property type="match status" value="1"/>
</dbReference>
<feature type="domain" description="Cathepsin propeptide inhibitor" evidence="2">
    <location>
        <begin position="65"/>
        <end position="122"/>
    </location>
</feature>
<evidence type="ECO:0000313" key="3">
    <source>
        <dbReference type="EMBL" id="CAB3224257.1"/>
    </source>
</evidence>